<proteinExistence type="inferred from homology"/>
<feature type="active site" evidence="4">
    <location>
        <position position="23"/>
    </location>
</feature>
<dbReference type="Gene3D" id="1.10.1520.10">
    <property type="entry name" value="Ribonuclease III domain"/>
    <property type="match status" value="1"/>
</dbReference>
<name>A0A235B2Y6_9BACL</name>
<dbReference type="PANTHER" id="PTHR34276">
    <property type="entry name" value="MINI-RIBONUCLEASE 3"/>
    <property type="match status" value="1"/>
</dbReference>
<comment type="subcellular location">
    <subcellularLocation>
        <location evidence="4">Cytoplasm</location>
    </subcellularLocation>
</comment>
<feature type="domain" description="RNase III" evidence="5">
    <location>
        <begin position="18"/>
        <end position="114"/>
    </location>
</feature>
<keyword evidence="4" id="KW-0460">Magnesium</keyword>
<evidence type="ECO:0000259" key="5">
    <source>
        <dbReference type="Pfam" id="PF00636"/>
    </source>
</evidence>
<evidence type="ECO:0000256" key="4">
    <source>
        <dbReference type="HAMAP-Rule" id="MF_01468"/>
    </source>
</evidence>
<organism evidence="6 7">
    <name type="scientific">Paludifilum halophilum</name>
    <dbReference type="NCBI Taxonomy" id="1642702"/>
    <lineage>
        <taxon>Bacteria</taxon>
        <taxon>Bacillati</taxon>
        <taxon>Bacillota</taxon>
        <taxon>Bacilli</taxon>
        <taxon>Bacillales</taxon>
        <taxon>Thermoactinomycetaceae</taxon>
        <taxon>Paludifilum</taxon>
    </lineage>
</organism>
<comment type="subunit">
    <text evidence="4">Homodimer.</text>
</comment>
<keyword evidence="1 4" id="KW-0540">Nuclease</keyword>
<dbReference type="GO" id="GO:0004525">
    <property type="term" value="F:ribonuclease III activity"/>
    <property type="evidence" value="ECO:0007669"/>
    <property type="project" value="InterPro"/>
</dbReference>
<dbReference type="Proteomes" id="UP000215459">
    <property type="component" value="Unassembled WGS sequence"/>
</dbReference>
<comment type="similarity">
    <text evidence="4">Belongs to the MrnC RNase family.</text>
</comment>
<evidence type="ECO:0000256" key="2">
    <source>
        <dbReference type="ARBA" id="ARBA00022759"/>
    </source>
</evidence>
<dbReference type="Pfam" id="PF00636">
    <property type="entry name" value="Ribonuclease_3"/>
    <property type="match status" value="1"/>
</dbReference>
<dbReference type="AlphaFoldDB" id="A0A235B2Y6"/>
<keyword evidence="4" id="KW-0694">RNA-binding</keyword>
<dbReference type="OrthoDB" id="46571at2"/>
<keyword evidence="2 4" id="KW-0255">Endonuclease</keyword>
<dbReference type="GO" id="GO:0019843">
    <property type="term" value="F:rRNA binding"/>
    <property type="evidence" value="ECO:0007669"/>
    <property type="project" value="UniProtKB-UniRule"/>
</dbReference>
<dbReference type="EMBL" id="NOWF01000011">
    <property type="protein sequence ID" value="OYD06611.1"/>
    <property type="molecule type" value="Genomic_DNA"/>
</dbReference>
<comment type="cofactor">
    <cofactor evidence="4">
        <name>Mg(2+)</name>
        <dbReference type="ChEBI" id="CHEBI:18420"/>
    </cofactor>
</comment>
<keyword evidence="4" id="KW-0699">rRNA-binding</keyword>
<keyword evidence="3 4" id="KW-0378">Hydrolase</keyword>
<dbReference type="GO" id="GO:0005737">
    <property type="term" value="C:cytoplasm"/>
    <property type="evidence" value="ECO:0007669"/>
    <property type="project" value="UniProtKB-SubCell"/>
</dbReference>
<keyword evidence="4" id="KW-0698">rRNA processing</keyword>
<dbReference type="InterPro" id="IPR000999">
    <property type="entry name" value="RNase_III_dom"/>
</dbReference>
<evidence type="ECO:0000313" key="7">
    <source>
        <dbReference type="Proteomes" id="UP000215459"/>
    </source>
</evidence>
<reference evidence="6 7" key="1">
    <citation type="submission" date="2017-07" db="EMBL/GenBank/DDBJ databases">
        <title>The genome sequence of Paludifilum halophilum highlights mechanisms for microbial adaptation to high salt environemnts.</title>
        <authorList>
            <person name="Belbahri L."/>
        </authorList>
    </citation>
    <scope>NUCLEOTIDE SEQUENCE [LARGE SCALE GENOMIC DNA]</scope>
    <source>
        <strain evidence="6 7">DSM 102817</strain>
    </source>
</reference>
<comment type="function">
    <text evidence="4">Involved in correct processing of both the 5' and 3' ends of 23S rRNA precursor. Processes 30S rRNA precursor transcript even in absence of ribonuclease 3 (Rnc); Rnc processes 30S rRNA into smaller rRNA precursors.</text>
</comment>
<gene>
    <name evidence="4" type="primary">mrnC</name>
    <name evidence="6" type="ORF">CHM34_15800</name>
</gene>
<dbReference type="HAMAP" id="MF_01468">
    <property type="entry name" value="RNase_Mini_III"/>
    <property type="match status" value="1"/>
</dbReference>
<dbReference type="GO" id="GO:0006364">
    <property type="term" value="P:rRNA processing"/>
    <property type="evidence" value="ECO:0007669"/>
    <property type="project" value="UniProtKB-UniRule"/>
</dbReference>
<keyword evidence="4" id="KW-0963">Cytoplasm</keyword>
<sequence>MIQQPKSKAPGEINPLLLAYVGDAVYELYVRTHLVARGDVRPNEVHREAVRFVSAPFQAEAVRRITGLLTEEEQVVLRRGRNAKSGSIPKNAKASDYRYSTGLEALVGHWFLAGETDRLQEVMGKIISSLEAGDECGE</sequence>
<protein>
    <recommendedName>
        <fullName evidence="4">Mini-ribonuclease 3</fullName>
        <shortName evidence="4">Mini-3</shortName>
        <shortName evidence="4">Mini-RNase 3</shortName>
        <ecNumber evidence="4">3.1.26.-</ecNumber>
    </recommendedName>
    <alternativeName>
        <fullName evidence="4">Mini-RNase III</fullName>
        <shortName evidence="4">Mini-III</shortName>
    </alternativeName>
</protein>
<evidence type="ECO:0000256" key="3">
    <source>
        <dbReference type="ARBA" id="ARBA00022801"/>
    </source>
</evidence>
<dbReference type="InterPro" id="IPR008226">
    <property type="entry name" value="Mini3_fam"/>
</dbReference>
<accession>A0A235B2Y6</accession>
<keyword evidence="7" id="KW-1185">Reference proteome</keyword>
<dbReference type="PANTHER" id="PTHR34276:SF1">
    <property type="entry name" value="MINI-RIBONUCLEASE 3"/>
    <property type="match status" value="1"/>
</dbReference>
<dbReference type="InterPro" id="IPR036389">
    <property type="entry name" value="RNase_III_sf"/>
</dbReference>
<comment type="caution">
    <text evidence="6">The sequence shown here is derived from an EMBL/GenBank/DDBJ whole genome shotgun (WGS) entry which is preliminary data.</text>
</comment>
<evidence type="ECO:0000313" key="6">
    <source>
        <dbReference type="EMBL" id="OYD06611.1"/>
    </source>
</evidence>
<dbReference type="EC" id="3.1.26.-" evidence="4"/>
<dbReference type="PIRSF" id="PIRSF005520">
    <property type="entry name" value="UCP005520"/>
    <property type="match status" value="1"/>
</dbReference>
<keyword evidence="4" id="KW-0690">Ribosome biogenesis</keyword>
<dbReference type="SUPFAM" id="SSF69065">
    <property type="entry name" value="RNase III domain-like"/>
    <property type="match status" value="1"/>
</dbReference>
<evidence type="ECO:0000256" key="1">
    <source>
        <dbReference type="ARBA" id="ARBA00022722"/>
    </source>
</evidence>